<dbReference type="GO" id="GO:0016020">
    <property type="term" value="C:membrane"/>
    <property type="evidence" value="ECO:0007669"/>
    <property type="project" value="InterPro"/>
</dbReference>
<feature type="transmembrane region" description="Helical" evidence="5">
    <location>
        <begin position="224"/>
        <end position="243"/>
    </location>
</feature>
<feature type="transmembrane region" description="Helical" evidence="5">
    <location>
        <begin position="73"/>
        <end position="90"/>
    </location>
</feature>
<comment type="caution">
    <text evidence="7">The sequence shown here is derived from an EMBL/GenBank/DDBJ whole genome shotgun (WGS) entry which is preliminary data.</text>
</comment>
<reference evidence="7 8" key="1">
    <citation type="submission" date="2020-08" db="EMBL/GenBank/DDBJ databases">
        <title>Genomic Encyclopedia of Type Strains, Phase IV (KMG-V): Genome sequencing to study the core and pangenomes of soil and plant-associated prokaryotes.</title>
        <authorList>
            <person name="Whitman W."/>
        </authorList>
    </citation>
    <scope>NUCLEOTIDE SEQUENCE [LARGE SCALE GENOMIC DNA]</scope>
    <source>
        <strain evidence="7 8">X5P3</strain>
    </source>
</reference>
<dbReference type="InterPro" id="IPR051337">
    <property type="entry name" value="OPA_Antiporter"/>
</dbReference>
<feature type="transmembrane region" description="Helical" evidence="5">
    <location>
        <begin position="131"/>
        <end position="155"/>
    </location>
</feature>
<comment type="subcellular location">
    <subcellularLocation>
        <location evidence="1">Endomembrane system</location>
        <topology evidence="1">Multi-pass membrane protein</topology>
    </subcellularLocation>
</comment>
<evidence type="ECO:0000256" key="5">
    <source>
        <dbReference type="SAM" id="Phobius"/>
    </source>
</evidence>
<name>A0A7W7ZP54_9BACT</name>
<keyword evidence="3 5" id="KW-1133">Transmembrane helix</keyword>
<feature type="transmembrane region" description="Helical" evidence="5">
    <location>
        <begin position="167"/>
        <end position="184"/>
    </location>
</feature>
<keyword evidence="2 5" id="KW-0812">Transmembrane</keyword>
<dbReference type="EMBL" id="JACHIO010000007">
    <property type="protein sequence ID" value="MBB5063609.1"/>
    <property type="molecule type" value="Genomic_DNA"/>
</dbReference>
<evidence type="ECO:0000256" key="1">
    <source>
        <dbReference type="ARBA" id="ARBA00004127"/>
    </source>
</evidence>
<feature type="transmembrane region" description="Helical" evidence="5">
    <location>
        <begin position="315"/>
        <end position="334"/>
    </location>
</feature>
<keyword evidence="4 5" id="KW-0472">Membrane</keyword>
<dbReference type="Proteomes" id="UP000584867">
    <property type="component" value="Unassembled WGS sequence"/>
</dbReference>
<dbReference type="Gene3D" id="1.20.1250.20">
    <property type="entry name" value="MFS general substrate transporter like domains"/>
    <property type="match status" value="2"/>
</dbReference>
<evidence type="ECO:0000313" key="8">
    <source>
        <dbReference type="Proteomes" id="UP000584867"/>
    </source>
</evidence>
<protein>
    <submittedName>
        <fullName evidence="7">Sugar phosphate permease</fullName>
    </submittedName>
</protein>
<feature type="transmembrane region" description="Helical" evidence="5">
    <location>
        <begin position="96"/>
        <end position="119"/>
    </location>
</feature>
<dbReference type="InterPro" id="IPR036259">
    <property type="entry name" value="MFS_trans_sf"/>
</dbReference>
<dbReference type="PANTHER" id="PTHR43826:SF3">
    <property type="entry name" value="GLUCOSE-6-PHOSPHATE EXCHANGER SLC37A4"/>
    <property type="match status" value="1"/>
</dbReference>
<evidence type="ECO:0000313" key="7">
    <source>
        <dbReference type="EMBL" id="MBB5063609.1"/>
    </source>
</evidence>
<dbReference type="PROSITE" id="PS51257">
    <property type="entry name" value="PROKAR_LIPOPROTEIN"/>
    <property type="match status" value="1"/>
</dbReference>
<evidence type="ECO:0000256" key="3">
    <source>
        <dbReference type="ARBA" id="ARBA00022989"/>
    </source>
</evidence>
<dbReference type="GO" id="GO:0012505">
    <property type="term" value="C:endomembrane system"/>
    <property type="evidence" value="ECO:0007669"/>
    <property type="project" value="UniProtKB-SubCell"/>
</dbReference>
<dbReference type="GO" id="GO:0061513">
    <property type="term" value="F:glucose 6-phosphate:phosphate antiporter activity"/>
    <property type="evidence" value="ECO:0007669"/>
    <property type="project" value="TreeGrafter"/>
</dbReference>
<evidence type="ECO:0000259" key="6">
    <source>
        <dbReference type="PROSITE" id="PS50850"/>
    </source>
</evidence>
<gene>
    <name evidence="7" type="ORF">HDF15_001954</name>
</gene>
<dbReference type="InterPro" id="IPR000849">
    <property type="entry name" value="Sugar_P_transporter"/>
</dbReference>
<feature type="transmembrane region" description="Helical" evidence="5">
    <location>
        <begin position="355"/>
        <end position="377"/>
    </location>
</feature>
<dbReference type="RefSeq" id="WP_184254921.1">
    <property type="nucleotide sequence ID" value="NZ_JACHIO010000007.1"/>
</dbReference>
<dbReference type="PIRSF" id="PIRSF002808">
    <property type="entry name" value="Hexose_phosphate_transp"/>
    <property type="match status" value="1"/>
</dbReference>
<evidence type="ECO:0000256" key="4">
    <source>
        <dbReference type="ARBA" id="ARBA00023136"/>
    </source>
</evidence>
<feature type="transmembrane region" description="Helical" evidence="5">
    <location>
        <begin position="383"/>
        <end position="402"/>
    </location>
</feature>
<proteinExistence type="predicted"/>
<dbReference type="PANTHER" id="PTHR43826">
    <property type="entry name" value="GLUCOSE-6-PHOSPHATE EXCHANGER SLC37A4"/>
    <property type="match status" value="1"/>
</dbReference>
<feature type="domain" description="Major facilitator superfamily (MFS) profile" evidence="6">
    <location>
        <begin position="1"/>
        <end position="406"/>
    </location>
</feature>
<organism evidence="7 8">
    <name type="scientific">Granulicella mallensis</name>
    <dbReference type="NCBI Taxonomy" id="940614"/>
    <lineage>
        <taxon>Bacteria</taxon>
        <taxon>Pseudomonadati</taxon>
        <taxon>Acidobacteriota</taxon>
        <taxon>Terriglobia</taxon>
        <taxon>Terriglobales</taxon>
        <taxon>Acidobacteriaceae</taxon>
        <taxon>Granulicella</taxon>
    </lineage>
</organism>
<dbReference type="SUPFAM" id="SSF103473">
    <property type="entry name" value="MFS general substrate transporter"/>
    <property type="match status" value="1"/>
</dbReference>
<dbReference type="InterPro" id="IPR011701">
    <property type="entry name" value="MFS"/>
</dbReference>
<feature type="transmembrane region" description="Helical" evidence="5">
    <location>
        <begin position="263"/>
        <end position="280"/>
    </location>
</feature>
<feature type="transmembrane region" description="Helical" evidence="5">
    <location>
        <begin position="40"/>
        <end position="61"/>
    </location>
</feature>
<dbReference type="GO" id="GO:0035435">
    <property type="term" value="P:phosphate ion transmembrane transport"/>
    <property type="evidence" value="ECO:0007669"/>
    <property type="project" value="TreeGrafter"/>
</dbReference>
<dbReference type="Pfam" id="PF07690">
    <property type="entry name" value="MFS_1"/>
    <property type="match status" value="1"/>
</dbReference>
<feature type="transmembrane region" description="Helical" evidence="5">
    <location>
        <begin position="289"/>
        <end position="309"/>
    </location>
</feature>
<evidence type="ECO:0000256" key="2">
    <source>
        <dbReference type="ARBA" id="ARBA00022692"/>
    </source>
</evidence>
<accession>A0A7W7ZP54</accession>
<dbReference type="PROSITE" id="PS50850">
    <property type="entry name" value="MFS"/>
    <property type="match status" value="1"/>
</dbReference>
<dbReference type="InterPro" id="IPR020846">
    <property type="entry name" value="MFS_dom"/>
</dbReference>
<dbReference type="AlphaFoldDB" id="A0A7W7ZP54"/>
<sequence>MNIEKAFWARWRGRVFIAAWTLYAGFYACRKDMGTGKGAISSLAVSLACFGGMYAVGQLVGGSLADRIGARRTALMGAGISIACTILLVWCDQPVLVLLLQLGNGFGQGFGWPALLKLLGGWFRAGERDVVLGWWSTSYILGGLLASALTEWLVLNTGMATHSGFHPAYLISSAVLLCSACFFLKETARLPVAPLGVAPAPQPSEAVVQDRPWRQLLANPRIRLIAAMYFFLKMTRYTLLFWLPNYLISDLGYRTVSAEHMASYFELFGFLGPLAVGYAVQRHFGRRRMTLGACMLFALAFICLIHPMLAGSGGAGLVLSIALTGILIHGADILMSGMAVLDAVPHELHGRASGLVNAIGSIGQALSPLLITVYVSHLGWTKLFDLFVFFALVAGTICVFGARKETQFTSRPNRSILETASSPL</sequence>